<evidence type="ECO:0000313" key="9">
    <source>
        <dbReference type="Proteomes" id="UP001624684"/>
    </source>
</evidence>
<dbReference type="PANTHER" id="PTHR11078">
    <property type="entry name" value="N UTILIZATION SUBSTANCE PROTEIN B-RELATED"/>
    <property type="match status" value="1"/>
</dbReference>
<evidence type="ECO:0000313" key="8">
    <source>
        <dbReference type="EMBL" id="MFL1732635.1"/>
    </source>
</evidence>
<dbReference type="InterPro" id="IPR006027">
    <property type="entry name" value="NusB_RsmB_TIM44"/>
</dbReference>
<dbReference type="Gene3D" id="1.10.940.10">
    <property type="entry name" value="NusB-like"/>
    <property type="match status" value="1"/>
</dbReference>
<evidence type="ECO:0000256" key="1">
    <source>
        <dbReference type="ARBA" id="ARBA00005952"/>
    </source>
</evidence>
<comment type="caution">
    <text evidence="8">The sequence shown here is derived from an EMBL/GenBank/DDBJ whole genome shotgun (WGS) entry which is preliminary data.</text>
</comment>
<dbReference type="InterPro" id="IPR035926">
    <property type="entry name" value="NusB-like_sf"/>
</dbReference>
<name>A0ABW8U7V4_9GAMM</name>
<dbReference type="SUPFAM" id="SSF48013">
    <property type="entry name" value="NusB-like"/>
    <property type="match status" value="1"/>
</dbReference>
<keyword evidence="2 6" id="KW-0889">Transcription antitermination</keyword>
<dbReference type="NCBIfam" id="TIGR01951">
    <property type="entry name" value="nusB"/>
    <property type="match status" value="1"/>
</dbReference>
<dbReference type="EMBL" id="JBJJXE010000009">
    <property type="protein sequence ID" value="MFL1732635.1"/>
    <property type="molecule type" value="Genomic_DNA"/>
</dbReference>
<dbReference type="HAMAP" id="MF_00073">
    <property type="entry name" value="NusB"/>
    <property type="match status" value="1"/>
</dbReference>
<dbReference type="RefSeq" id="WP_407069205.1">
    <property type="nucleotide sequence ID" value="NZ_JBJJXE010000009.1"/>
</dbReference>
<accession>A0ABW8U7V4</accession>
<evidence type="ECO:0000256" key="6">
    <source>
        <dbReference type="HAMAP-Rule" id="MF_00073"/>
    </source>
</evidence>
<proteinExistence type="inferred from homology"/>
<evidence type="ECO:0000256" key="3">
    <source>
        <dbReference type="ARBA" id="ARBA00022884"/>
    </source>
</evidence>
<evidence type="ECO:0000259" key="7">
    <source>
        <dbReference type="Pfam" id="PF01029"/>
    </source>
</evidence>
<dbReference type="PANTHER" id="PTHR11078:SF3">
    <property type="entry name" value="ANTITERMINATION NUSB DOMAIN-CONTAINING PROTEIN"/>
    <property type="match status" value="1"/>
</dbReference>
<evidence type="ECO:0000256" key="5">
    <source>
        <dbReference type="ARBA" id="ARBA00023163"/>
    </source>
</evidence>
<keyword evidence="4 6" id="KW-0805">Transcription regulation</keyword>
<reference evidence="8 9" key="1">
    <citation type="submission" date="2024-11" db="EMBL/GenBank/DDBJ databases">
        <title>First Report of Moraxella oculi in Brazil in an Infectious Bovine Keratoconjunctivitis Outbreak.</title>
        <authorList>
            <person name="Carvalho C.V."/>
            <person name="Domingues R."/>
            <person name="Coutinho C."/>
            <person name="Honorio N.T.B.S."/>
            <person name="Faza D.R.L.R."/>
            <person name="Carvalho W.A."/>
            <person name="Machado A.B.F."/>
            <person name="Martins M.F."/>
            <person name="Gaspar E.B."/>
        </authorList>
    </citation>
    <scope>NUCLEOTIDE SEQUENCE [LARGE SCALE GENOMIC DNA]</scope>
    <source>
        <strain evidence="8 9">2117LE</strain>
    </source>
</reference>
<dbReference type="InterPro" id="IPR011605">
    <property type="entry name" value="NusB_fam"/>
</dbReference>
<comment type="similarity">
    <text evidence="1 6">Belongs to the NusB family.</text>
</comment>
<sequence length="185" mass="21309">MNTISQNNQVNFDECGYKTSHTAVRKARRFALQGLYEWLLTDHRFANEHQDLLGGNEPHTIVARTRADNAMHTVHLGYYHELMRNIPDQIGELIVEISRHLDRNFNRLDPIERAVLLIGAYELKHSPHIPYKVVLDEAMRLNTYFGATDAHKLINAVLDRYAKEVRADEKNGIRPKSTADLPNLN</sequence>
<keyword evidence="9" id="KW-1185">Reference proteome</keyword>
<dbReference type="Pfam" id="PF01029">
    <property type="entry name" value="NusB"/>
    <property type="match status" value="1"/>
</dbReference>
<organism evidence="8 9">
    <name type="scientific">Moraxella oculi</name>
    <dbReference type="NCBI Taxonomy" id="2940516"/>
    <lineage>
        <taxon>Bacteria</taxon>
        <taxon>Pseudomonadati</taxon>
        <taxon>Pseudomonadota</taxon>
        <taxon>Gammaproteobacteria</taxon>
        <taxon>Moraxellales</taxon>
        <taxon>Moraxellaceae</taxon>
        <taxon>Moraxella</taxon>
    </lineage>
</organism>
<evidence type="ECO:0000256" key="4">
    <source>
        <dbReference type="ARBA" id="ARBA00023015"/>
    </source>
</evidence>
<feature type="domain" description="NusB/RsmB/TIM44" evidence="7">
    <location>
        <begin position="25"/>
        <end position="163"/>
    </location>
</feature>
<protein>
    <recommendedName>
        <fullName evidence="6">Transcription antitermination protein NusB</fullName>
    </recommendedName>
    <alternativeName>
        <fullName evidence="6">Antitermination factor NusB</fullName>
    </alternativeName>
</protein>
<dbReference type="Proteomes" id="UP001624684">
    <property type="component" value="Unassembled WGS sequence"/>
</dbReference>
<keyword evidence="5 6" id="KW-0804">Transcription</keyword>
<comment type="function">
    <text evidence="6">Involved in transcription antitermination. Required for transcription of ribosomal RNA (rRNA) genes. Binds specifically to the boxA antiterminator sequence of the ribosomal RNA (rrn) operons.</text>
</comment>
<evidence type="ECO:0000256" key="2">
    <source>
        <dbReference type="ARBA" id="ARBA00022814"/>
    </source>
</evidence>
<gene>
    <name evidence="6 8" type="primary">nusB</name>
    <name evidence="8" type="ORF">ACJHVH_06445</name>
</gene>
<keyword evidence="3 6" id="KW-0694">RNA-binding</keyword>